<organism evidence="3 4">
    <name type="scientific">Cryptosporangium japonicum</name>
    <dbReference type="NCBI Taxonomy" id="80872"/>
    <lineage>
        <taxon>Bacteria</taxon>
        <taxon>Bacillati</taxon>
        <taxon>Actinomycetota</taxon>
        <taxon>Actinomycetes</taxon>
        <taxon>Cryptosporangiales</taxon>
        <taxon>Cryptosporangiaceae</taxon>
        <taxon>Cryptosporangium</taxon>
    </lineage>
</organism>
<evidence type="ECO:0000313" key="3">
    <source>
        <dbReference type="EMBL" id="GAA0243820.1"/>
    </source>
</evidence>
<keyword evidence="4" id="KW-1185">Reference proteome</keyword>
<accession>A0ABP3DV79</accession>
<dbReference type="RefSeq" id="WP_344649583.1">
    <property type="nucleotide sequence ID" value="NZ_BAAAGX010000012.1"/>
</dbReference>
<reference evidence="4" key="1">
    <citation type="journal article" date="2019" name="Int. J. Syst. Evol. Microbiol.">
        <title>The Global Catalogue of Microorganisms (GCM) 10K type strain sequencing project: providing services to taxonomists for standard genome sequencing and annotation.</title>
        <authorList>
            <consortium name="The Broad Institute Genomics Platform"/>
            <consortium name="The Broad Institute Genome Sequencing Center for Infectious Disease"/>
            <person name="Wu L."/>
            <person name="Ma J."/>
        </authorList>
    </citation>
    <scope>NUCLEOTIDE SEQUENCE [LARGE SCALE GENOMIC DNA]</scope>
    <source>
        <strain evidence="4">JCM 10425</strain>
    </source>
</reference>
<feature type="region of interest" description="Disordered" evidence="1">
    <location>
        <begin position="703"/>
        <end position="726"/>
    </location>
</feature>
<gene>
    <name evidence="3" type="ORF">GCM10009539_31590</name>
</gene>
<dbReference type="Pfam" id="PF00932">
    <property type="entry name" value="LTD"/>
    <property type="match status" value="1"/>
</dbReference>
<dbReference type="InterPro" id="IPR036415">
    <property type="entry name" value="Lamin_tail_dom_sf"/>
</dbReference>
<sequence>MTRRPQRHARRNEFTKLSFYLPTAFPVLLLAIALGATATSSTVGTASRPADLVISQIYGGGGEPGSIWTADFVELTNRGDEPVDLRGWSVQYAPPRERAWGVTELSGRIPAGGRYLIAQAGGQNGTTHLPKADITGSLDLGSTSGKVALVHAVEALHCVASCTTVEGVRDFVGYGNADDAEGRPAPALSNTTSIVRRDITVPADQGTSTIEDDPGGPAGVENAKQQDRGVPGIDGSGGVDSGSNAADFVVATPAPPGGQGDKAGRTARIADIQGRSHTSPLAGRLVTSVPGVVTAVGRTGFWMQDPDPDDDPATSDGLFVYTGNAPRVQSGDTVRVAGTVTEYRPGGAAGADNLTTTELIRPTVSVVSSAARRPVPVLIGPGGRMPPTQIRTDAPGDVESTRLFAPTLNALDFYESLEGMLVRLTNPTVVGPTSVDGQLPVLPAGGAGSSRTTHGGLRLTDTDPNTERIVLDDLLTPLPVANVGDQLPGSLDGVLDYGAGDYRVELLSTPAIRAGKTKPETARAPKPDELTVSSIDISGADPNGAGGRLRQLATTVVRGLRAPDVLVVEEMPDDDGADYDTEVGAEKGWAALVEAIRAAGGPRYEVRQIDPVSRRDGSGAENRRIGFLFNPARVSFVDRGAGDATQGTEVETTDGEVALTLSPGRVAPNATAFRDARKSLAGEFRFRGRTVFVVGNDFASGRGDGPLYGRQQPPRQTSEQQRGSQASAVRTFVDALLGADRDAAVVVVGGIADTDGSPTLGLLTDGGTLDDVATKLPAADRYSVVSEGNAFLLDHVLVSPALSGGAEVDVVHAQADFASRWSDRDPLVGYLRLAKGSEASPDDSAPATP</sequence>
<dbReference type="PROSITE" id="PS51841">
    <property type="entry name" value="LTD"/>
    <property type="match status" value="1"/>
</dbReference>
<name>A0ABP3DV79_9ACTN</name>
<dbReference type="PANTHER" id="PTHR42834">
    <property type="entry name" value="ENDONUCLEASE/EXONUCLEASE/PHOSPHATASE FAMILY PROTEIN (AFU_ORTHOLOGUE AFUA_3G09210)"/>
    <property type="match status" value="1"/>
</dbReference>
<dbReference type="Gene3D" id="3.60.10.10">
    <property type="entry name" value="Endonuclease/exonuclease/phosphatase"/>
    <property type="match status" value="1"/>
</dbReference>
<feature type="domain" description="LTD" evidence="2">
    <location>
        <begin position="42"/>
        <end position="204"/>
    </location>
</feature>
<evidence type="ECO:0000259" key="2">
    <source>
        <dbReference type="PROSITE" id="PS51841"/>
    </source>
</evidence>
<dbReference type="PANTHER" id="PTHR42834:SF1">
    <property type="entry name" value="ENDONUCLEASE_EXONUCLEASE_PHOSPHATASE FAMILY PROTEIN (AFU_ORTHOLOGUE AFUA_3G09210)"/>
    <property type="match status" value="1"/>
</dbReference>
<dbReference type="InterPro" id="IPR036691">
    <property type="entry name" value="Endo/exonu/phosph_ase_sf"/>
</dbReference>
<feature type="region of interest" description="Disordered" evidence="1">
    <location>
        <begin position="204"/>
        <end position="237"/>
    </location>
</feature>
<dbReference type="Proteomes" id="UP001500967">
    <property type="component" value="Unassembled WGS sequence"/>
</dbReference>
<dbReference type="SUPFAM" id="SSF74853">
    <property type="entry name" value="Lamin A/C globular tail domain"/>
    <property type="match status" value="1"/>
</dbReference>
<proteinExistence type="predicted"/>
<dbReference type="SUPFAM" id="SSF56219">
    <property type="entry name" value="DNase I-like"/>
    <property type="match status" value="1"/>
</dbReference>
<dbReference type="InterPro" id="IPR001322">
    <property type="entry name" value="Lamin_tail_dom"/>
</dbReference>
<evidence type="ECO:0000256" key="1">
    <source>
        <dbReference type="SAM" id="MobiDB-lite"/>
    </source>
</evidence>
<comment type="caution">
    <text evidence="3">The sequence shown here is derived from an EMBL/GenBank/DDBJ whole genome shotgun (WGS) entry which is preliminary data.</text>
</comment>
<protein>
    <recommendedName>
        <fullName evidence="2">LTD domain-containing protein</fullName>
    </recommendedName>
</protein>
<dbReference type="EMBL" id="BAAAGX010000012">
    <property type="protein sequence ID" value="GAA0243820.1"/>
    <property type="molecule type" value="Genomic_DNA"/>
</dbReference>
<feature type="compositionally biased region" description="Polar residues" evidence="1">
    <location>
        <begin position="713"/>
        <end position="726"/>
    </location>
</feature>
<evidence type="ECO:0000313" key="4">
    <source>
        <dbReference type="Proteomes" id="UP001500967"/>
    </source>
</evidence>
<dbReference type="CDD" id="cd04486">
    <property type="entry name" value="YhcR_OBF_like"/>
    <property type="match status" value="1"/>
</dbReference>